<comment type="caution">
    <text evidence="3">The sequence shown here is derived from an EMBL/GenBank/DDBJ whole genome shotgun (WGS) entry which is preliminary data.</text>
</comment>
<dbReference type="Pfam" id="PF25933">
    <property type="entry name" value="DUF7978"/>
    <property type="match status" value="1"/>
</dbReference>
<evidence type="ECO:0000259" key="2">
    <source>
        <dbReference type="Pfam" id="PF25933"/>
    </source>
</evidence>
<feature type="transmembrane region" description="Helical" evidence="1">
    <location>
        <begin position="152"/>
        <end position="173"/>
    </location>
</feature>
<keyword evidence="1" id="KW-1133">Transmembrane helix</keyword>
<dbReference type="EMBL" id="AEMG01000003">
    <property type="protein sequence ID" value="EFW93508.1"/>
    <property type="molecule type" value="Genomic_DNA"/>
</dbReference>
<dbReference type="AlphaFoldDB" id="E7QPQ5"/>
<dbReference type="eggNOG" id="arCOG06413">
    <property type="taxonomic scope" value="Archaea"/>
</dbReference>
<accession>E7QPQ5</accession>
<feature type="transmembrane region" description="Helical" evidence="1">
    <location>
        <begin position="114"/>
        <end position="140"/>
    </location>
</feature>
<gene>
    <name evidence="3" type="ORF">ZOD2009_03817</name>
</gene>
<feature type="domain" description="DUF7978" evidence="2">
    <location>
        <begin position="5"/>
        <end position="173"/>
    </location>
</feature>
<dbReference type="OrthoDB" id="384361at2157"/>
<proteinExistence type="predicted"/>
<name>E7QPQ5_HALPU</name>
<organism evidence="3 4">
    <name type="scientific">Haladaptatus paucihalophilus DX253</name>
    <dbReference type="NCBI Taxonomy" id="797209"/>
    <lineage>
        <taxon>Archaea</taxon>
        <taxon>Methanobacteriati</taxon>
        <taxon>Methanobacteriota</taxon>
        <taxon>Stenosarchaea group</taxon>
        <taxon>Halobacteria</taxon>
        <taxon>Halobacteriales</taxon>
        <taxon>Haladaptataceae</taxon>
        <taxon>Haladaptatus</taxon>
    </lineage>
</organism>
<evidence type="ECO:0000256" key="1">
    <source>
        <dbReference type="SAM" id="Phobius"/>
    </source>
</evidence>
<evidence type="ECO:0000313" key="4">
    <source>
        <dbReference type="Proteomes" id="UP000003751"/>
    </source>
</evidence>
<keyword evidence="1" id="KW-0812">Transmembrane</keyword>
<keyword evidence="1" id="KW-0472">Membrane</keyword>
<feature type="transmembrane region" description="Helical" evidence="1">
    <location>
        <begin position="12"/>
        <end position="34"/>
    </location>
</feature>
<dbReference type="PATRIC" id="fig|797209.4.peg.751"/>
<dbReference type="InterPro" id="IPR058284">
    <property type="entry name" value="DUF7978"/>
</dbReference>
<protein>
    <recommendedName>
        <fullName evidence="2">DUF7978 domain-containing protein</fullName>
    </recommendedName>
</protein>
<reference evidence="3 4" key="1">
    <citation type="journal article" date="2014" name="ISME J.">
        <title>Trehalose/2-sulfotrehalose biosynthesis and glycine-betaine uptake are widely spread mechanisms for osmoadaptation in the Halobacteriales.</title>
        <authorList>
            <person name="Youssef N.H."/>
            <person name="Savage-Ashlock K.N."/>
            <person name="McCully A.L."/>
            <person name="Luedtke B."/>
            <person name="Shaw E.I."/>
            <person name="Hoff W.D."/>
            <person name="Elshahed M.S."/>
        </authorList>
    </citation>
    <scope>NUCLEOTIDE SEQUENCE [LARGE SCALE GENOMIC DNA]</scope>
    <source>
        <strain evidence="3 4">DX253</strain>
    </source>
</reference>
<evidence type="ECO:0000313" key="3">
    <source>
        <dbReference type="EMBL" id="EFW93508.1"/>
    </source>
</evidence>
<sequence>MRSKRLASFCTRGFTFGLLSYLVGYLLVAALFVVGPANVEGPLDVKLKWFGFAFYNAHFIPIAIGSQSYNYISQASDPAVPPIVYYAIPVVSLLATSAVFSARNRLGETVETVVYSGASITVGYAAMAIVGAFTFTLPILGMTAQPDLQKAAAIGAAYPIVLATVTTFAVVFLRR</sequence>
<feature type="transmembrane region" description="Helical" evidence="1">
    <location>
        <begin position="83"/>
        <end position="102"/>
    </location>
</feature>
<dbReference type="Proteomes" id="UP000003751">
    <property type="component" value="Unassembled WGS sequence"/>
</dbReference>